<sequence length="830" mass="87582">MTFDANDYRKRVLAAIEARGGVPASDPFEWYDIPLEQADSVTDDAATAQVEAVWAFWQKNRNHPKYRGLVTALLAAHDDAGTAMCERLTRLQLAARTRTSRSARDEERFHDLDAAIERLVERFGGIPRSKRAGVLAFAKQAGLDEADAEARMARHRIIEDEPATPKPTGIPEAVFRQVKANLEELGRILGRPAFVSLYDLLGLDPTAPKPVLSNAREMYAARNRELRPDRRRALVDDLLAAVTNLLLDGDPEAYLDMLAEDVTAKLRPRVSAAVLVEDELTSDDYAHMVTEAQALGLDHARAVKAVSTLARELGVAVPQPATAARPTVGSNRPPPPGTVQPPVGQRISPPSTPPPPPARPDRFARPDRVPAGTTPAPAASPRAWHDKLSEARAALRAGRVTEAQAKVEEARQLAGGTMPPIRAIADEAAAVLAEANQRWTAAVAALAARRYTEASGILERIQAIASDVSGPNGRTVADALAEANRGTAAADAALQNAATLPGQARELALLSALNAAPDHPGLIAALHEIGVQPPGDVRTRVAGGGLTISWTPSASPGQVEYRVHRTGPDGRLVSVGTTHRTELEVAAPRPGEPTPVFVVVARRAGVVSAEVRSDAPGRPALQPAVTRTAAPSAPSAPAAPTGPLPPTVDALSVLPHGKRVRLVYPVPATGQVEIRRVPDGGRPPAPGSVVPDPAACGELVPGMGPGLAVDRRPAAPTRYVALTVDGSAVAGAAAWYLELPPVTDLREADGRLQWEWPPGCTEVMVVWRSDGSPEGAGDPAAESRKVTNTRYTLDGGVALPADRPVHVMVFACTRMGGTLAVATNGVPLNL</sequence>
<protein>
    <recommendedName>
        <fullName evidence="4">Fibronectin type-III domain-containing protein</fullName>
    </recommendedName>
</protein>
<gene>
    <name evidence="2" type="ORF">Voc01_089080</name>
</gene>
<dbReference type="RefSeq" id="WP_203933805.1">
    <property type="nucleotide sequence ID" value="NZ_BOPH01000128.1"/>
</dbReference>
<evidence type="ECO:0000256" key="1">
    <source>
        <dbReference type="SAM" id="MobiDB-lite"/>
    </source>
</evidence>
<name>A0A8J4EGR3_9ACTN</name>
<comment type="caution">
    <text evidence="2">The sequence shown here is derived from an EMBL/GenBank/DDBJ whole genome shotgun (WGS) entry which is preliminary data.</text>
</comment>
<feature type="compositionally biased region" description="Low complexity" evidence="1">
    <location>
        <begin position="623"/>
        <end position="639"/>
    </location>
</feature>
<feature type="compositionally biased region" description="Basic and acidic residues" evidence="1">
    <location>
        <begin position="359"/>
        <end position="368"/>
    </location>
</feature>
<proteinExistence type="predicted"/>
<organism evidence="2 3">
    <name type="scientific">Virgisporangium ochraceum</name>
    <dbReference type="NCBI Taxonomy" id="65505"/>
    <lineage>
        <taxon>Bacteria</taxon>
        <taxon>Bacillati</taxon>
        <taxon>Actinomycetota</taxon>
        <taxon>Actinomycetes</taxon>
        <taxon>Micromonosporales</taxon>
        <taxon>Micromonosporaceae</taxon>
        <taxon>Virgisporangium</taxon>
    </lineage>
</organism>
<evidence type="ECO:0000313" key="3">
    <source>
        <dbReference type="Proteomes" id="UP000635606"/>
    </source>
</evidence>
<reference evidence="2" key="1">
    <citation type="submission" date="2021-01" db="EMBL/GenBank/DDBJ databases">
        <title>Whole genome shotgun sequence of Virgisporangium ochraceum NBRC 16418.</title>
        <authorList>
            <person name="Komaki H."/>
            <person name="Tamura T."/>
        </authorList>
    </citation>
    <scope>NUCLEOTIDE SEQUENCE</scope>
    <source>
        <strain evidence="2">NBRC 16418</strain>
    </source>
</reference>
<feature type="compositionally biased region" description="Low complexity" evidence="1">
    <location>
        <begin position="340"/>
        <end position="349"/>
    </location>
</feature>
<evidence type="ECO:0000313" key="2">
    <source>
        <dbReference type="EMBL" id="GIJ73991.1"/>
    </source>
</evidence>
<feature type="compositionally biased region" description="Low complexity" evidence="1">
    <location>
        <begin position="369"/>
        <end position="382"/>
    </location>
</feature>
<keyword evidence="3" id="KW-1185">Reference proteome</keyword>
<dbReference type="EMBL" id="BOPH01000128">
    <property type="protein sequence ID" value="GIJ73991.1"/>
    <property type="molecule type" value="Genomic_DNA"/>
</dbReference>
<feature type="region of interest" description="Disordered" evidence="1">
    <location>
        <begin position="320"/>
        <end position="384"/>
    </location>
</feature>
<evidence type="ECO:0008006" key="4">
    <source>
        <dbReference type="Google" id="ProtNLM"/>
    </source>
</evidence>
<dbReference type="AlphaFoldDB" id="A0A8J4EGR3"/>
<dbReference type="Proteomes" id="UP000635606">
    <property type="component" value="Unassembled WGS sequence"/>
</dbReference>
<feature type="region of interest" description="Disordered" evidence="1">
    <location>
        <begin position="610"/>
        <end position="644"/>
    </location>
</feature>
<accession>A0A8J4EGR3</accession>